<proteinExistence type="predicted"/>
<dbReference type="OrthoDB" id="5702951at2"/>
<dbReference type="InterPro" id="IPR021326">
    <property type="entry name" value="DUF2931"/>
</dbReference>
<reference evidence="1 2" key="1">
    <citation type="submission" date="2019-06" db="EMBL/GenBank/DDBJ databases">
        <authorList>
            <person name="Meng X."/>
        </authorList>
    </citation>
    <scope>NUCLEOTIDE SEQUENCE [LARGE SCALE GENOMIC DNA]</scope>
    <source>
        <strain evidence="1 2">M625</strain>
    </source>
</reference>
<keyword evidence="2" id="KW-1185">Reference proteome</keyword>
<gene>
    <name evidence="1" type="ORF">FHK87_02385</name>
</gene>
<sequence>MAYPNTIIKIFVFIILCTACTDKKKKMAIHQEPKAYKWDVEGGAPKNYPGIFYYANLVYKGGSKYVPAGAAGYQNGWGRGGRSHSQGSKPAPLPYRLQAVWISVAEEGQAYTGDFELDTQKIEEIFEKGNVRMRNGSISHNFSFKISIAPGGVLAVWLEGLREQVEIGYYKGQKTDEITWKDLAPGGEDITLEEYCKSIIERRVPNHIQQQLAKTGPPIGLWDTYRKKYIWNTAPLEEKELVSLDYSYFNGEKAFLKFKEFDFNILQEYAVPNKGTIDWVTPEEKKYEGIIFFNEESIFNVFEEVYQKKEDTAAIFYEIQTANNSTKIKAFLQNESVKKEIKIDSIEVSKYPDK</sequence>
<dbReference type="Proteomes" id="UP000315540">
    <property type="component" value="Unassembled WGS sequence"/>
</dbReference>
<evidence type="ECO:0000313" key="2">
    <source>
        <dbReference type="Proteomes" id="UP000315540"/>
    </source>
</evidence>
<dbReference type="Pfam" id="PF11153">
    <property type="entry name" value="DUF2931"/>
    <property type="match status" value="1"/>
</dbReference>
<protein>
    <submittedName>
        <fullName evidence="1">DUF2931 family protein</fullName>
    </submittedName>
</protein>
<name>A0A504JQG1_9FLAO</name>
<organism evidence="1 2">
    <name type="scientific">Aquimarina algicola</name>
    <dbReference type="NCBI Taxonomy" id="2589995"/>
    <lineage>
        <taxon>Bacteria</taxon>
        <taxon>Pseudomonadati</taxon>
        <taxon>Bacteroidota</taxon>
        <taxon>Flavobacteriia</taxon>
        <taxon>Flavobacteriales</taxon>
        <taxon>Flavobacteriaceae</taxon>
        <taxon>Aquimarina</taxon>
    </lineage>
</organism>
<dbReference type="AlphaFoldDB" id="A0A504JQG1"/>
<comment type="caution">
    <text evidence="1">The sequence shown here is derived from an EMBL/GenBank/DDBJ whole genome shotgun (WGS) entry which is preliminary data.</text>
</comment>
<evidence type="ECO:0000313" key="1">
    <source>
        <dbReference type="EMBL" id="TPN89089.1"/>
    </source>
</evidence>
<dbReference type="EMBL" id="VFWZ01000001">
    <property type="protein sequence ID" value="TPN89089.1"/>
    <property type="molecule type" value="Genomic_DNA"/>
</dbReference>
<accession>A0A504JQG1</accession>